<proteinExistence type="predicted"/>
<dbReference type="Pfam" id="PF09360">
    <property type="entry name" value="zf-CDGSH"/>
    <property type="match status" value="2"/>
</dbReference>
<feature type="domain" description="Iron-binding zinc finger CDGSH type" evidence="5">
    <location>
        <begin position="28"/>
        <end position="71"/>
    </location>
</feature>
<dbReference type="GO" id="GO:0051537">
    <property type="term" value="F:2 iron, 2 sulfur cluster binding"/>
    <property type="evidence" value="ECO:0007669"/>
    <property type="project" value="UniProtKB-KW"/>
</dbReference>
<evidence type="ECO:0000256" key="1">
    <source>
        <dbReference type="ARBA" id="ARBA00022714"/>
    </source>
</evidence>
<dbReference type="Gene3D" id="3.40.5.90">
    <property type="entry name" value="CDGSH iron-sulfur domain, mitoNEET-type"/>
    <property type="match status" value="2"/>
</dbReference>
<evidence type="ECO:0000259" key="5">
    <source>
        <dbReference type="SMART" id="SM00704"/>
    </source>
</evidence>
<dbReference type="InterPro" id="IPR052950">
    <property type="entry name" value="CISD"/>
</dbReference>
<sequence>MKTSEERKMPQIKCSLDGPYVLNDFIEREVAYLQNEQGEKYCRTVGVSLCRCGGSKNKPFCDGTHKQIGFSDKNSADSTLDKRQNFEGKEITIHFNRALCSSSERCVHGLPSVFVAGGKPWIRPDGDTVAKIIATIKQCPSGALSYSIDGVEYRDQVREPMITVAKNGPYEVTGSIELANPPTLCECASTEHYTLCRCGASKNKPFCDGTHWEINFTSE</sequence>
<dbReference type="InterPro" id="IPR042216">
    <property type="entry name" value="MitoNEET_CISD"/>
</dbReference>
<dbReference type="HOGENOM" id="CLU_1233392_0_0_0"/>
<evidence type="ECO:0000256" key="3">
    <source>
        <dbReference type="ARBA" id="ARBA00023004"/>
    </source>
</evidence>
<evidence type="ECO:0000256" key="4">
    <source>
        <dbReference type="ARBA" id="ARBA00023014"/>
    </source>
</evidence>
<dbReference type="InterPro" id="IPR018967">
    <property type="entry name" value="FeS-contain_CDGSH-typ"/>
</dbReference>
<protein>
    <submittedName>
        <fullName evidence="6">Zinc finger domain-containing protein</fullName>
    </submittedName>
</protein>
<dbReference type="STRING" id="1499966.U14_05156"/>
<dbReference type="GO" id="GO:0046872">
    <property type="term" value="F:metal ion binding"/>
    <property type="evidence" value="ECO:0007669"/>
    <property type="project" value="UniProtKB-KW"/>
</dbReference>
<dbReference type="SMART" id="SM00704">
    <property type="entry name" value="ZnF_CDGSH"/>
    <property type="match status" value="2"/>
</dbReference>
<feature type="domain" description="Iron-binding zinc finger CDGSH type" evidence="5">
    <location>
        <begin position="180"/>
        <end position="217"/>
    </location>
</feature>
<dbReference type="InterPro" id="IPR010693">
    <property type="entry name" value="Divergent_4Fe-4S_mono-cluster"/>
</dbReference>
<keyword evidence="7" id="KW-1185">Reference proteome</keyword>
<dbReference type="GO" id="GO:0005737">
    <property type="term" value="C:cytoplasm"/>
    <property type="evidence" value="ECO:0007669"/>
    <property type="project" value="UniProtKB-ARBA"/>
</dbReference>
<keyword evidence="3" id="KW-0408">Iron</keyword>
<keyword evidence="2" id="KW-0479">Metal-binding</keyword>
<dbReference type="AlphaFoldDB" id="A0A081BR50"/>
<reference evidence="6" key="1">
    <citation type="journal article" date="2015" name="PeerJ">
        <title>First genomic representation of candidate bacterial phylum KSB3 points to enhanced environmental sensing as a trigger of wastewater bulking.</title>
        <authorList>
            <person name="Sekiguchi Y."/>
            <person name="Ohashi A."/>
            <person name="Parks D.H."/>
            <person name="Yamauchi T."/>
            <person name="Tyson G.W."/>
            <person name="Hugenholtz P."/>
        </authorList>
    </citation>
    <scope>NUCLEOTIDE SEQUENCE [LARGE SCALE GENOMIC DNA]</scope>
</reference>
<name>A0A081BR50_9BACT</name>
<gene>
    <name evidence="6" type="ORF">U14_05156</name>
</gene>
<keyword evidence="4" id="KW-0411">Iron-sulfur</keyword>
<dbReference type="PANTHER" id="PTHR46491:SF3">
    <property type="entry name" value="CDGSH IRON-SULFUR DOMAIN-CONTAINING PROTEIN 3, MITOCHONDRIAL"/>
    <property type="match status" value="1"/>
</dbReference>
<keyword evidence="1" id="KW-0001">2Fe-2S</keyword>
<evidence type="ECO:0000313" key="7">
    <source>
        <dbReference type="Proteomes" id="UP000030700"/>
    </source>
</evidence>
<evidence type="ECO:0000313" key="6">
    <source>
        <dbReference type="EMBL" id="GAK53881.1"/>
    </source>
</evidence>
<organism evidence="6">
    <name type="scientific">Candidatus Moduliflexus flocculans</name>
    <dbReference type="NCBI Taxonomy" id="1499966"/>
    <lineage>
        <taxon>Bacteria</taxon>
        <taxon>Candidatus Moduliflexota</taxon>
        <taxon>Candidatus Moduliflexia</taxon>
        <taxon>Candidatus Moduliflexales</taxon>
        <taxon>Candidatus Moduliflexaceae</taxon>
    </lineage>
</organism>
<dbReference type="Proteomes" id="UP000030700">
    <property type="component" value="Unassembled WGS sequence"/>
</dbReference>
<dbReference type="Pfam" id="PF06902">
    <property type="entry name" value="Fer4_19"/>
    <property type="match status" value="1"/>
</dbReference>
<dbReference type="EMBL" id="DF820460">
    <property type="protein sequence ID" value="GAK53881.1"/>
    <property type="molecule type" value="Genomic_DNA"/>
</dbReference>
<evidence type="ECO:0000256" key="2">
    <source>
        <dbReference type="ARBA" id="ARBA00022723"/>
    </source>
</evidence>
<dbReference type="PANTHER" id="PTHR46491">
    <property type="entry name" value="CDGSH IRON SULFUR DOMAIN PROTEIN HOMOLOG"/>
    <property type="match status" value="1"/>
</dbReference>
<accession>A0A081BR50</accession>